<evidence type="ECO:0000259" key="4">
    <source>
        <dbReference type="Pfam" id="PF18962"/>
    </source>
</evidence>
<evidence type="ECO:0000313" key="5">
    <source>
        <dbReference type="EMBL" id="SJZ96970.1"/>
    </source>
</evidence>
<dbReference type="PANTHER" id="PTHR42970:SF1">
    <property type="entry name" value="PECTATE LYASE C-RELATED"/>
    <property type="match status" value="1"/>
</dbReference>
<sequence length="1193" mass="126728">MKKWLLHLLPATLFVTIVTNGNAYSQSSATATWALTANQQAVTTGNISATAQQLNGLVHYDYISGGERTIPTGGAWPAQTSADDTRNMLYTVAPATGSTLTVKEIAVSLSFNGSGAGRVKLSWSTDSLHFTDVTTDFALVSASTPTAYTFSGLNINVRNNGRLFFRISPWTTGVVTGKYLITKNVVIKGITTTAPVAAWPLTADQQGTATGNITVASQTLSGLSIGGYSNGQQLSPATGNWPAESAPAAGRYVQFAVAPTTGNAFTATGISVSLVFGATGGQARVSWSVNGTDYTDLDTTLTIGATANTYTLSTPDITAATGQMLYLRISPWSSTAATSALTISDVNVTGYTYIVPAVMWALTADPSPTVSGDVTATAQTLTGLKVNNYISGNGGQRLLPPDSIWPAATNPDNGRYIQYTVAPVTGNSLTIQQVTVPLSFNSSDYAHARIAWSTDGTSFTDFTANQALTAGATPVAYTFSNLNIDVPTGKTFYLRVYPWTTAAVSGKYLVTKNVMISGTTYPFRQIAFPGAEGAGRFAKGGRGGSVYYVTNLNNSGAGSLRDAVSQPNRTVMFKVSGTINLLSAVVITQDNITIAGQTAPGDGICLANYGMGIRANNVIIRYIRSRPGDIILNPNDTAKAVDAMYNNFGSPVTKPFSNIIVDHCSLSWSTDEAGSFYAISNFTLQWSMLSESLYKSKHVKETPHGYGGIWGGQQVSFHHNLLASHSNRNPRFSGSANTGQPELEYVDFRNNVIYNWAGSTYGGAGGHHNMVNNYYKPGPATTGSASCATANRRHRILMYTTFSVSLAGDTIPGGKFYVKGNYVPGYPCVEETTDTSSNNWTYGVHPDGQPGAEAALATARVNTPFPYAPVTTQTAQDAFTSVTAAVGAILPRRDTVDRRIIRETRTGTATFGDSSYQSGGMGIPSGIIDSQNTVGGWPTLQSTTYPDDTDNDGLPNWWEKMKGGDSTGITANSLDSDGFTMLEKYLNAIPSPDQQVTFTQASGIRTGGDTVRISFDIDWAKDVFAFGIYRSTDNVNFTKITTITANINQTHYLLDDPAAPAQTCYYKIGSTRIDGTGSTLYSQTITIGNALMMRQQAGKTLMQALSSAGISKNNGLTIYPNPVSDRLVVNHPAVKGRGAITLYTVDGQRVKTWIAANGTTETRIGTGELNNGTYVLVMDNGGISSGKVFIIFK</sequence>
<dbReference type="PANTHER" id="PTHR42970">
    <property type="entry name" value="PECTATE LYASE C-RELATED"/>
    <property type="match status" value="1"/>
</dbReference>
<dbReference type="InterPro" id="IPR012334">
    <property type="entry name" value="Pectin_lyas_fold"/>
</dbReference>
<keyword evidence="1" id="KW-0479">Metal-binding</keyword>
<dbReference type="Pfam" id="PF18962">
    <property type="entry name" value="Por_Secre_tail"/>
    <property type="match status" value="1"/>
</dbReference>
<evidence type="ECO:0000256" key="1">
    <source>
        <dbReference type="ARBA" id="ARBA00022723"/>
    </source>
</evidence>
<proteinExistence type="predicted"/>
<dbReference type="SUPFAM" id="SSF51126">
    <property type="entry name" value="Pectin lyase-like"/>
    <property type="match status" value="1"/>
</dbReference>
<dbReference type="InterPro" id="IPR026444">
    <property type="entry name" value="Secre_tail"/>
</dbReference>
<feature type="chain" id="PRO_5012639897" evidence="3">
    <location>
        <begin position="24"/>
        <end position="1193"/>
    </location>
</feature>
<accession>A0A1T4PZH8</accession>
<evidence type="ECO:0000256" key="2">
    <source>
        <dbReference type="ARBA" id="ARBA00023180"/>
    </source>
</evidence>
<dbReference type="NCBIfam" id="TIGR04183">
    <property type="entry name" value="Por_Secre_tail"/>
    <property type="match status" value="1"/>
</dbReference>
<dbReference type="STRING" id="634771.SAMN04488128_10291"/>
<feature type="domain" description="Secretion system C-terminal sorting" evidence="4">
    <location>
        <begin position="1118"/>
        <end position="1190"/>
    </location>
</feature>
<dbReference type="InterPro" id="IPR011050">
    <property type="entry name" value="Pectin_lyase_fold/virulence"/>
</dbReference>
<reference evidence="6" key="1">
    <citation type="submission" date="2017-02" db="EMBL/GenBank/DDBJ databases">
        <authorList>
            <person name="Varghese N."/>
            <person name="Submissions S."/>
        </authorList>
    </citation>
    <scope>NUCLEOTIDE SEQUENCE [LARGE SCALE GENOMIC DNA]</scope>
    <source>
        <strain evidence="6">DSM 22224</strain>
    </source>
</reference>
<evidence type="ECO:0000256" key="3">
    <source>
        <dbReference type="SAM" id="SignalP"/>
    </source>
</evidence>
<protein>
    <submittedName>
        <fullName evidence="5">Por secretion system C-terminal sorting domain-containing protein</fullName>
    </submittedName>
</protein>
<dbReference type="Gene3D" id="2.160.20.10">
    <property type="entry name" value="Single-stranded right-handed beta-helix, Pectin lyase-like"/>
    <property type="match status" value="1"/>
</dbReference>
<feature type="signal peptide" evidence="3">
    <location>
        <begin position="1"/>
        <end position="23"/>
    </location>
</feature>
<organism evidence="5 6">
    <name type="scientific">Chitinophaga eiseniae</name>
    <dbReference type="NCBI Taxonomy" id="634771"/>
    <lineage>
        <taxon>Bacteria</taxon>
        <taxon>Pseudomonadati</taxon>
        <taxon>Bacteroidota</taxon>
        <taxon>Chitinophagia</taxon>
        <taxon>Chitinophagales</taxon>
        <taxon>Chitinophagaceae</taxon>
        <taxon>Chitinophaga</taxon>
    </lineage>
</organism>
<dbReference type="AlphaFoldDB" id="A0A1T4PZH8"/>
<gene>
    <name evidence="5" type="ORF">SAMN04488128_10291</name>
</gene>
<keyword evidence="6" id="KW-1185">Reference proteome</keyword>
<keyword evidence="2" id="KW-0325">Glycoprotein</keyword>
<dbReference type="GO" id="GO:0046872">
    <property type="term" value="F:metal ion binding"/>
    <property type="evidence" value="ECO:0007669"/>
    <property type="project" value="UniProtKB-KW"/>
</dbReference>
<dbReference type="EMBL" id="FUWZ01000002">
    <property type="protein sequence ID" value="SJZ96970.1"/>
    <property type="molecule type" value="Genomic_DNA"/>
</dbReference>
<dbReference type="Proteomes" id="UP000190367">
    <property type="component" value="Unassembled WGS sequence"/>
</dbReference>
<keyword evidence="3" id="KW-0732">Signal</keyword>
<name>A0A1T4PZH8_9BACT</name>
<dbReference type="RefSeq" id="WP_200816981.1">
    <property type="nucleotide sequence ID" value="NZ_FUWZ01000002.1"/>
</dbReference>
<dbReference type="InterPro" id="IPR052063">
    <property type="entry name" value="Polysaccharide_Lyase_1"/>
</dbReference>
<evidence type="ECO:0000313" key="6">
    <source>
        <dbReference type="Proteomes" id="UP000190367"/>
    </source>
</evidence>